<proteinExistence type="predicted"/>
<evidence type="ECO:0000256" key="2">
    <source>
        <dbReference type="ARBA" id="ARBA00022490"/>
    </source>
</evidence>
<evidence type="ECO:0000256" key="1">
    <source>
        <dbReference type="ARBA" id="ARBA00004496"/>
    </source>
</evidence>
<dbReference type="GO" id="GO:0003700">
    <property type="term" value="F:DNA-binding transcription factor activity"/>
    <property type="evidence" value="ECO:0007669"/>
    <property type="project" value="InterPro"/>
</dbReference>
<keyword evidence="3 8" id="KW-0597">Phosphoprotein</keyword>
<protein>
    <submittedName>
        <fullName evidence="11">DNA-binding response regulator</fullName>
    </submittedName>
</protein>
<dbReference type="CDD" id="cd17536">
    <property type="entry name" value="REC_YesN-like"/>
    <property type="match status" value="1"/>
</dbReference>
<evidence type="ECO:0000256" key="3">
    <source>
        <dbReference type="ARBA" id="ARBA00022553"/>
    </source>
</evidence>
<dbReference type="GO" id="GO:0005737">
    <property type="term" value="C:cytoplasm"/>
    <property type="evidence" value="ECO:0007669"/>
    <property type="project" value="UniProtKB-SubCell"/>
</dbReference>
<evidence type="ECO:0000256" key="7">
    <source>
        <dbReference type="ARBA" id="ARBA00023163"/>
    </source>
</evidence>
<dbReference type="InterPro" id="IPR051552">
    <property type="entry name" value="HptR"/>
</dbReference>
<keyword evidence="7" id="KW-0804">Transcription</keyword>
<dbReference type="Pfam" id="PF00072">
    <property type="entry name" value="Response_reg"/>
    <property type="match status" value="1"/>
</dbReference>
<dbReference type="PROSITE" id="PS01124">
    <property type="entry name" value="HTH_ARAC_FAMILY_2"/>
    <property type="match status" value="1"/>
</dbReference>
<dbReference type="SUPFAM" id="SSF52172">
    <property type="entry name" value="CheY-like"/>
    <property type="match status" value="1"/>
</dbReference>
<evidence type="ECO:0000259" key="9">
    <source>
        <dbReference type="PROSITE" id="PS01124"/>
    </source>
</evidence>
<dbReference type="Gene3D" id="3.40.50.2300">
    <property type="match status" value="1"/>
</dbReference>
<feature type="modified residue" description="4-aspartylphosphate" evidence="8">
    <location>
        <position position="55"/>
    </location>
</feature>
<comment type="subcellular location">
    <subcellularLocation>
        <location evidence="1">Cytoplasm</location>
    </subcellularLocation>
</comment>
<feature type="domain" description="HTH araC/xylS-type" evidence="9">
    <location>
        <begin position="413"/>
        <end position="515"/>
    </location>
</feature>
<dbReference type="Proteomes" id="UP000287756">
    <property type="component" value="Chromosome"/>
</dbReference>
<keyword evidence="4" id="KW-0902">Two-component regulatory system</keyword>
<dbReference type="OrthoDB" id="342399at2"/>
<evidence type="ECO:0000256" key="4">
    <source>
        <dbReference type="ARBA" id="ARBA00023012"/>
    </source>
</evidence>
<dbReference type="RefSeq" id="WP_128524471.1">
    <property type="nucleotide sequence ID" value="NZ_CP026118.1"/>
</dbReference>
<reference evidence="11 12" key="1">
    <citation type="submission" date="2018-01" db="EMBL/GenBank/DDBJ databases">
        <title>The whole genome sequencing and assembly of Halobacillus litoralis ERB031 strain.</title>
        <authorList>
            <person name="Lee S.-J."/>
            <person name="Park M.-K."/>
            <person name="Kim J.-Y."/>
            <person name="Lee Y.-J."/>
            <person name="Yi H."/>
            <person name="Bahn Y.-S."/>
            <person name="Kim J.F."/>
            <person name="Lee D.-W."/>
        </authorList>
    </citation>
    <scope>NUCLEOTIDE SEQUENCE [LARGE SCALE GENOMIC DNA]</scope>
    <source>
        <strain evidence="11 12">ERB 031</strain>
    </source>
</reference>
<evidence type="ECO:0000256" key="5">
    <source>
        <dbReference type="ARBA" id="ARBA00023015"/>
    </source>
</evidence>
<dbReference type="EMBL" id="CP026118">
    <property type="protein sequence ID" value="QAS52179.1"/>
    <property type="molecule type" value="Genomic_DNA"/>
</dbReference>
<dbReference type="InterPro" id="IPR018060">
    <property type="entry name" value="HTH_AraC"/>
</dbReference>
<dbReference type="KEGG" id="hli:HLI_08025"/>
<dbReference type="SMART" id="SM00448">
    <property type="entry name" value="REC"/>
    <property type="match status" value="1"/>
</dbReference>
<evidence type="ECO:0000313" key="11">
    <source>
        <dbReference type="EMBL" id="QAS52179.1"/>
    </source>
</evidence>
<sequence length="520" mass="61082">MYKILLVDDEVNILEGIAAIVDWESCGTELSAKAQHGQMAFEIIMDQQPDIVVTDIKMPGLNGVQLIRKVHEIYPEIRFIVLSGHDEFEFAKTAMECNVKHYLLKPSNEQKIEKAVKEVVDDLDEEQARQAFLENMSEHLKKVMPKAKEQFLKDYITNKKYGVKDWEYYSQLFEIDTDTKEFYLLVIEMEDSYEYEHLLALKKIMVEEVGETYIPLETTIGDKIVILVELPSREVIIDKVKGAKQSFHSFYPMDYTVAISDLGSISQLRHLYNETLHCLTQRFYVSGGSIITPQDIKKDRSSMEELQYDHEDLIFAIRSGNQEVVQQYLDDFFSEVWKEKYAVSLFRSHCLELFMSMIRQADRKQMDDYFRQVILFQEYEKFHEMRSFIEKTANEISQYHYERTKQTQSTIINRVVEFVERNLADEDLSLSHIATEVLYMNSDYLGKLFKKEKGERFSSFLINRRIEKAIELFELSNQVKIFEVAEAVGFGNNPRYFGQVFKKHTGSTPSNYMKKEYKNL</sequence>
<dbReference type="Gene3D" id="1.10.10.60">
    <property type="entry name" value="Homeodomain-like"/>
    <property type="match status" value="2"/>
</dbReference>
<evidence type="ECO:0000256" key="8">
    <source>
        <dbReference type="PROSITE-ProRule" id="PRU00169"/>
    </source>
</evidence>
<dbReference type="SMART" id="SM00342">
    <property type="entry name" value="HTH_ARAC"/>
    <property type="match status" value="1"/>
</dbReference>
<dbReference type="PANTHER" id="PTHR42713">
    <property type="entry name" value="HISTIDINE KINASE-RELATED"/>
    <property type="match status" value="1"/>
</dbReference>
<feature type="domain" description="Response regulatory" evidence="10">
    <location>
        <begin position="3"/>
        <end position="120"/>
    </location>
</feature>
<dbReference type="InterPro" id="IPR009057">
    <property type="entry name" value="Homeodomain-like_sf"/>
</dbReference>
<dbReference type="AlphaFoldDB" id="A0A410MBR1"/>
<dbReference type="PROSITE" id="PS50110">
    <property type="entry name" value="RESPONSE_REGULATORY"/>
    <property type="match status" value="1"/>
</dbReference>
<dbReference type="GO" id="GO:0000160">
    <property type="term" value="P:phosphorelay signal transduction system"/>
    <property type="evidence" value="ECO:0007669"/>
    <property type="project" value="UniProtKB-KW"/>
</dbReference>
<dbReference type="SUPFAM" id="SSF46689">
    <property type="entry name" value="Homeodomain-like"/>
    <property type="match status" value="1"/>
</dbReference>
<evidence type="ECO:0000256" key="6">
    <source>
        <dbReference type="ARBA" id="ARBA00023125"/>
    </source>
</evidence>
<dbReference type="InterPro" id="IPR001789">
    <property type="entry name" value="Sig_transdc_resp-reg_receiver"/>
</dbReference>
<dbReference type="InterPro" id="IPR011006">
    <property type="entry name" value="CheY-like_superfamily"/>
</dbReference>
<gene>
    <name evidence="11" type="ORF">HLI_08025</name>
</gene>
<keyword evidence="6 11" id="KW-0238">DNA-binding</keyword>
<dbReference type="Pfam" id="PF12833">
    <property type="entry name" value="HTH_18"/>
    <property type="match status" value="1"/>
</dbReference>
<dbReference type="GO" id="GO:0043565">
    <property type="term" value="F:sequence-specific DNA binding"/>
    <property type="evidence" value="ECO:0007669"/>
    <property type="project" value="InterPro"/>
</dbReference>
<keyword evidence="2" id="KW-0963">Cytoplasm</keyword>
<evidence type="ECO:0000259" key="10">
    <source>
        <dbReference type="PROSITE" id="PS50110"/>
    </source>
</evidence>
<name>A0A410MBR1_9BACI</name>
<dbReference type="PANTHER" id="PTHR42713:SF3">
    <property type="entry name" value="TRANSCRIPTIONAL REGULATORY PROTEIN HPTR"/>
    <property type="match status" value="1"/>
</dbReference>
<keyword evidence="5" id="KW-0805">Transcription regulation</keyword>
<accession>A0A410MBR1</accession>
<evidence type="ECO:0000313" key="12">
    <source>
        <dbReference type="Proteomes" id="UP000287756"/>
    </source>
</evidence>
<organism evidence="11 12">
    <name type="scientific">Halobacillus litoralis</name>
    <dbReference type="NCBI Taxonomy" id="45668"/>
    <lineage>
        <taxon>Bacteria</taxon>
        <taxon>Bacillati</taxon>
        <taxon>Bacillota</taxon>
        <taxon>Bacilli</taxon>
        <taxon>Bacillales</taxon>
        <taxon>Bacillaceae</taxon>
        <taxon>Halobacillus</taxon>
    </lineage>
</organism>